<reference evidence="2 3" key="1">
    <citation type="submission" date="2018-03" db="EMBL/GenBank/DDBJ databases">
        <title>Genomic Encyclopedia of Archaeal and Bacterial Type Strains, Phase II (KMG-II): from individual species to whole genera.</title>
        <authorList>
            <person name="Goeker M."/>
        </authorList>
    </citation>
    <scope>NUCLEOTIDE SEQUENCE [LARGE SCALE GENOMIC DNA]</scope>
    <source>
        <strain evidence="2 3">DSM 100214</strain>
    </source>
</reference>
<keyword evidence="3" id="KW-1185">Reference proteome</keyword>
<keyword evidence="1" id="KW-0732">Signal</keyword>
<evidence type="ECO:0000313" key="2">
    <source>
        <dbReference type="EMBL" id="PXV69282.1"/>
    </source>
</evidence>
<evidence type="ECO:0000313" key="3">
    <source>
        <dbReference type="Proteomes" id="UP000247973"/>
    </source>
</evidence>
<feature type="signal peptide" evidence="1">
    <location>
        <begin position="1"/>
        <end position="19"/>
    </location>
</feature>
<protein>
    <submittedName>
        <fullName evidence="2">Uncharacterized protein</fullName>
    </submittedName>
</protein>
<accession>A0A2V3PVX5</accession>
<name>A0A2V3PVX5_9BACT</name>
<comment type="caution">
    <text evidence="2">The sequence shown here is derived from an EMBL/GenBank/DDBJ whole genome shotgun (WGS) entry which is preliminary data.</text>
</comment>
<dbReference type="RefSeq" id="WP_110309229.1">
    <property type="nucleotide sequence ID" value="NZ_QICL01000001.1"/>
</dbReference>
<evidence type="ECO:0000256" key="1">
    <source>
        <dbReference type="SAM" id="SignalP"/>
    </source>
</evidence>
<dbReference type="OrthoDB" id="769954at2"/>
<feature type="chain" id="PRO_5015864968" evidence="1">
    <location>
        <begin position="20"/>
        <end position="212"/>
    </location>
</feature>
<dbReference type="Proteomes" id="UP000247973">
    <property type="component" value="Unassembled WGS sequence"/>
</dbReference>
<dbReference type="CDD" id="cd19958">
    <property type="entry name" value="pyocin_knob"/>
    <property type="match status" value="1"/>
</dbReference>
<dbReference type="EMBL" id="QICL01000001">
    <property type="protein sequence ID" value="PXV69282.1"/>
    <property type="molecule type" value="Genomic_DNA"/>
</dbReference>
<organism evidence="2 3">
    <name type="scientific">Dysgonomonas alginatilytica</name>
    <dbReference type="NCBI Taxonomy" id="1605892"/>
    <lineage>
        <taxon>Bacteria</taxon>
        <taxon>Pseudomonadati</taxon>
        <taxon>Bacteroidota</taxon>
        <taxon>Bacteroidia</taxon>
        <taxon>Bacteroidales</taxon>
        <taxon>Dysgonomonadaceae</taxon>
        <taxon>Dysgonomonas</taxon>
    </lineage>
</organism>
<sequence length="212" mass="23897">MKKYIILAALIIVALIAQSQTLNTGYTTDWNSIINSGFYQSSTINTANSPDSKNAYYWGVSISHDDPRYKGQLAFAVNYGLGNPQMYIRSTNISSSGVWAKVITSKGDQAIAGKLKVEEIEVTINTGADHVFYNNYELKPLSELEAFINENKHLPEIPSEKHMQENGLNMNEFQIKLLQKIEELTLYIINQDKKIEEQSKEIETLKSIVSVK</sequence>
<proteinExistence type="predicted"/>
<dbReference type="AlphaFoldDB" id="A0A2V3PVX5"/>
<gene>
    <name evidence="2" type="ORF">CLV62_101551</name>
</gene>